<dbReference type="PROSITE" id="PS50006">
    <property type="entry name" value="FHA_DOMAIN"/>
    <property type="match status" value="1"/>
</dbReference>
<dbReference type="OrthoDB" id="370565at2"/>
<proteinExistence type="predicted"/>
<evidence type="ECO:0000313" key="4">
    <source>
        <dbReference type="Proteomes" id="UP000193778"/>
    </source>
</evidence>
<reference evidence="4" key="1">
    <citation type="submission" date="2017-03" db="EMBL/GenBank/DDBJ databases">
        <authorList>
            <person name="Rodrigo-Torres L."/>
            <person name="Arahal R.D."/>
            <person name="Lucena T."/>
        </authorList>
    </citation>
    <scope>NUCLEOTIDE SEQUENCE [LARGE SCALE GENOMIC DNA]</scope>
    <source>
        <strain evidence="4">CECT 8411</strain>
    </source>
</reference>
<feature type="compositionally biased region" description="Low complexity" evidence="1">
    <location>
        <begin position="172"/>
        <end position="193"/>
    </location>
</feature>
<organism evidence="3 4">
    <name type="scientific">Ruegeria meonggei</name>
    <dbReference type="NCBI Taxonomy" id="1446476"/>
    <lineage>
        <taxon>Bacteria</taxon>
        <taxon>Pseudomonadati</taxon>
        <taxon>Pseudomonadota</taxon>
        <taxon>Alphaproteobacteria</taxon>
        <taxon>Rhodobacterales</taxon>
        <taxon>Roseobacteraceae</taxon>
        <taxon>Ruegeria</taxon>
    </lineage>
</organism>
<evidence type="ECO:0000313" key="3">
    <source>
        <dbReference type="EMBL" id="SLN37530.1"/>
    </source>
</evidence>
<protein>
    <submittedName>
        <fullName evidence="3">FHA domain protein</fullName>
    </submittedName>
</protein>
<feature type="compositionally biased region" description="Acidic residues" evidence="1">
    <location>
        <begin position="64"/>
        <end position="91"/>
    </location>
</feature>
<dbReference type="AlphaFoldDB" id="A0A1X6Z1C4"/>
<feature type="compositionally biased region" description="Acidic residues" evidence="1">
    <location>
        <begin position="21"/>
        <end position="37"/>
    </location>
</feature>
<feature type="domain" description="FHA" evidence="2">
    <location>
        <begin position="265"/>
        <end position="319"/>
    </location>
</feature>
<dbReference type="RefSeq" id="WP_085822176.1">
    <property type="nucleotide sequence ID" value="NZ_FWFP01000004.1"/>
</dbReference>
<dbReference type="Proteomes" id="UP000193778">
    <property type="component" value="Unassembled WGS sequence"/>
</dbReference>
<name>A0A1X6Z1C4_9RHOB</name>
<dbReference type="InterPro" id="IPR008984">
    <property type="entry name" value="SMAD_FHA_dom_sf"/>
</dbReference>
<keyword evidence="4" id="KW-1185">Reference proteome</keyword>
<dbReference type="InterPro" id="IPR000253">
    <property type="entry name" value="FHA_dom"/>
</dbReference>
<dbReference type="Gene3D" id="2.60.200.20">
    <property type="match status" value="1"/>
</dbReference>
<dbReference type="CDD" id="cd00060">
    <property type="entry name" value="FHA"/>
    <property type="match status" value="1"/>
</dbReference>
<dbReference type="Pfam" id="PF00498">
    <property type="entry name" value="FHA"/>
    <property type="match status" value="1"/>
</dbReference>
<accession>A0A1X6Z1C4</accession>
<gene>
    <name evidence="3" type="ORF">RUM8411_01627</name>
</gene>
<evidence type="ECO:0000259" key="2">
    <source>
        <dbReference type="PROSITE" id="PS50006"/>
    </source>
</evidence>
<dbReference type="EMBL" id="FWFP01000004">
    <property type="protein sequence ID" value="SLN37530.1"/>
    <property type="molecule type" value="Genomic_DNA"/>
</dbReference>
<sequence length="353" mass="37992">MFKYKSPLSRLLEGAGKAKESEDDLDEVAAPETEIEAEAEKPQPIADFNALRQALAGGNMSSDSYEDSDELIPEEDMPEFSESEDAVTAEAEDEIVVTEVVAQVQNNIFEAPEAEAEAEDAVVTLHVATDEDVAAEVAPQVDEPQEAAEVVAQQAEPVVEVITETVETAAVEPISVEPVSEPENQPEAEALPEPQQPAPSSDRRGRVKTTFLGFERADTHVQDLIETAEPVAKAEAAQETFPVGWLVITNGPGRGSCVTVTEGLMQIGRNDDQAIQLDFGDTGISRSSHAVIAYDPEDRKCYLGHGGKANLVRLNGKPVLSTVPLASGDLIRISETSLRFSAFCDDGFDWRDA</sequence>
<feature type="region of interest" description="Disordered" evidence="1">
    <location>
        <begin position="57"/>
        <end position="91"/>
    </location>
</feature>
<feature type="region of interest" description="Disordered" evidence="1">
    <location>
        <begin position="172"/>
        <end position="206"/>
    </location>
</feature>
<feature type="region of interest" description="Disordered" evidence="1">
    <location>
        <begin position="13"/>
        <end position="45"/>
    </location>
</feature>
<evidence type="ECO:0000256" key="1">
    <source>
        <dbReference type="SAM" id="MobiDB-lite"/>
    </source>
</evidence>
<dbReference type="SUPFAM" id="SSF49879">
    <property type="entry name" value="SMAD/FHA domain"/>
    <property type="match status" value="1"/>
</dbReference>